<feature type="transmembrane region" description="Helical" evidence="7">
    <location>
        <begin position="85"/>
        <end position="111"/>
    </location>
</feature>
<dbReference type="PANTHER" id="PTHR33048">
    <property type="entry name" value="PTH11-LIKE INTEGRAL MEMBRANE PROTEIN (AFU_ORTHOLOGUE AFUA_5G11245)"/>
    <property type="match status" value="1"/>
</dbReference>
<name>A0A6A6RYN6_9PLEO</name>
<evidence type="ECO:0000256" key="6">
    <source>
        <dbReference type="SAM" id="MobiDB-lite"/>
    </source>
</evidence>
<sequence length="337" mass="37265">MSSVLTECRSEYAIGTLIFIVRWATRGKMRTWKLDDWFSISAWMFFTLLYSMVEYLSVVGAPIAFSQAEREALPTAMKISMREGAKAMFASFFFLICLVWSLKACLIVFFLNLTKNTPLRNYIRVLAGISVVCFMAAIITEFTHCLPLHRNWQILPDPGKECSAGITTNIMVAVGNVLVDGLLLVVPTLMLKDARITVWRKIRIGFLLSLGIFVMGMAIARCYLSIGNTAQTSQSSVWAQREALVSTFAVNAPIINALFKPETWRSKSGTGTGQSKGAYSEHSHFDRNNSGKGLEIYKMTDIERSSKESTAELVSGGPVPSQWNINNGAAKGHGGMV</sequence>
<dbReference type="InterPro" id="IPR052337">
    <property type="entry name" value="SAT4-like"/>
</dbReference>
<dbReference type="EMBL" id="MU006784">
    <property type="protein sequence ID" value="KAF2640460.1"/>
    <property type="molecule type" value="Genomic_DNA"/>
</dbReference>
<gene>
    <name evidence="9" type="ORF">P280DRAFT_543151</name>
</gene>
<protein>
    <recommendedName>
        <fullName evidence="8">Rhodopsin domain-containing protein</fullName>
    </recommendedName>
</protein>
<feature type="transmembrane region" description="Helical" evidence="7">
    <location>
        <begin position="238"/>
        <end position="259"/>
    </location>
</feature>
<feature type="domain" description="Rhodopsin" evidence="8">
    <location>
        <begin position="22"/>
        <end position="259"/>
    </location>
</feature>
<feature type="transmembrane region" description="Helical" evidence="7">
    <location>
        <begin position="206"/>
        <end position="226"/>
    </location>
</feature>
<evidence type="ECO:0000313" key="10">
    <source>
        <dbReference type="Proteomes" id="UP000799753"/>
    </source>
</evidence>
<feature type="transmembrane region" description="Helical" evidence="7">
    <location>
        <begin position="164"/>
        <end position="186"/>
    </location>
</feature>
<feature type="transmembrane region" description="Helical" evidence="7">
    <location>
        <begin position="123"/>
        <end position="144"/>
    </location>
</feature>
<keyword evidence="4 7" id="KW-0472">Membrane</keyword>
<organism evidence="9 10">
    <name type="scientific">Massarina eburnea CBS 473.64</name>
    <dbReference type="NCBI Taxonomy" id="1395130"/>
    <lineage>
        <taxon>Eukaryota</taxon>
        <taxon>Fungi</taxon>
        <taxon>Dikarya</taxon>
        <taxon>Ascomycota</taxon>
        <taxon>Pezizomycotina</taxon>
        <taxon>Dothideomycetes</taxon>
        <taxon>Pleosporomycetidae</taxon>
        <taxon>Pleosporales</taxon>
        <taxon>Massarineae</taxon>
        <taxon>Massarinaceae</taxon>
        <taxon>Massarina</taxon>
    </lineage>
</organism>
<feature type="region of interest" description="Disordered" evidence="6">
    <location>
        <begin position="265"/>
        <end position="291"/>
    </location>
</feature>
<evidence type="ECO:0000256" key="2">
    <source>
        <dbReference type="ARBA" id="ARBA00022692"/>
    </source>
</evidence>
<dbReference type="PANTHER" id="PTHR33048:SF152">
    <property type="entry name" value="INTEGRAL MEMBRANE PROTEIN"/>
    <property type="match status" value="1"/>
</dbReference>
<feature type="compositionally biased region" description="Low complexity" evidence="6">
    <location>
        <begin position="266"/>
        <end position="277"/>
    </location>
</feature>
<feature type="region of interest" description="Disordered" evidence="6">
    <location>
        <begin position="308"/>
        <end position="337"/>
    </location>
</feature>
<comment type="subcellular location">
    <subcellularLocation>
        <location evidence="1">Membrane</location>
        <topology evidence="1">Multi-pass membrane protein</topology>
    </subcellularLocation>
</comment>
<accession>A0A6A6RYN6</accession>
<evidence type="ECO:0000256" key="4">
    <source>
        <dbReference type="ARBA" id="ARBA00023136"/>
    </source>
</evidence>
<keyword evidence="2 7" id="KW-0812">Transmembrane</keyword>
<dbReference type="InterPro" id="IPR049326">
    <property type="entry name" value="Rhodopsin_dom_fungi"/>
</dbReference>
<dbReference type="AlphaFoldDB" id="A0A6A6RYN6"/>
<reference evidence="9" key="1">
    <citation type="journal article" date="2020" name="Stud. Mycol.">
        <title>101 Dothideomycetes genomes: a test case for predicting lifestyles and emergence of pathogens.</title>
        <authorList>
            <person name="Haridas S."/>
            <person name="Albert R."/>
            <person name="Binder M."/>
            <person name="Bloem J."/>
            <person name="Labutti K."/>
            <person name="Salamov A."/>
            <person name="Andreopoulos B."/>
            <person name="Baker S."/>
            <person name="Barry K."/>
            <person name="Bills G."/>
            <person name="Bluhm B."/>
            <person name="Cannon C."/>
            <person name="Castanera R."/>
            <person name="Culley D."/>
            <person name="Daum C."/>
            <person name="Ezra D."/>
            <person name="Gonzalez J."/>
            <person name="Henrissat B."/>
            <person name="Kuo A."/>
            <person name="Liang C."/>
            <person name="Lipzen A."/>
            <person name="Lutzoni F."/>
            <person name="Magnuson J."/>
            <person name="Mondo S."/>
            <person name="Nolan M."/>
            <person name="Ohm R."/>
            <person name="Pangilinan J."/>
            <person name="Park H.-J."/>
            <person name="Ramirez L."/>
            <person name="Alfaro M."/>
            <person name="Sun H."/>
            <person name="Tritt A."/>
            <person name="Yoshinaga Y."/>
            <person name="Zwiers L.-H."/>
            <person name="Turgeon B."/>
            <person name="Goodwin S."/>
            <person name="Spatafora J."/>
            <person name="Crous P."/>
            <person name="Grigoriev I."/>
        </authorList>
    </citation>
    <scope>NUCLEOTIDE SEQUENCE</scope>
    <source>
        <strain evidence="9">CBS 473.64</strain>
    </source>
</reference>
<evidence type="ECO:0000313" key="9">
    <source>
        <dbReference type="EMBL" id="KAF2640460.1"/>
    </source>
</evidence>
<evidence type="ECO:0000256" key="3">
    <source>
        <dbReference type="ARBA" id="ARBA00022989"/>
    </source>
</evidence>
<keyword evidence="3 7" id="KW-1133">Transmembrane helix</keyword>
<dbReference type="OrthoDB" id="2988756at2759"/>
<evidence type="ECO:0000259" key="8">
    <source>
        <dbReference type="Pfam" id="PF20684"/>
    </source>
</evidence>
<feature type="compositionally biased region" description="Basic and acidic residues" evidence="6">
    <location>
        <begin position="279"/>
        <end position="289"/>
    </location>
</feature>
<evidence type="ECO:0000256" key="1">
    <source>
        <dbReference type="ARBA" id="ARBA00004141"/>
    </source>
</evidence>
<dbReference type="Proteomes" id="UP000799753">
    <property type="component" value="Unassembled WGS sequence"/>
</dbReference>
<dbReference type="GO" id="GO:0016020">
    <property type="term" value="C:membrane"/>
    <property type="evidence" value="ECO:0007669"/>
    <property type="project" value="UniProtKB-SubCell"/>
</dbReference>
<comment type="similarity">
    <text evidence="5">Belongs to the SAT4 family.</text>
</comment>
<dbReference type="Pfam" id="PF20684">
    <property type="entry name" value="Fung_rhodopsin"/>
    <property type="match status" value="1"/>
</dbReference>
<evidence type="ECO:0000256" key="5">
    <source>
        <dbReference type="ARBA" id="ARBA00038359"/>
    </source>
</evidence>
<keyword evidence="10" id="KW-1185">Reference proteome</keyword>
<proteinExistence type="inferred from homology"/>
<feature type="transmembrane region" description="Helical" evidence="7">
    <location>
        <begin position="37"/>
        <end position="65"/>
    </location>
</feature>
<evidence type="ECO:0000256" key="7">
    <source>
        <dbReference type="SAM" id="Phobius"/>
    </source>
</evidence>